<accession>A0ABW9J847</accession>
<dbReference type="PANTHER" id="PTHR11361:SF99">
    <property type="entry name" value="DNA MISMATCH REPAIR PROTEIN"/>
    <property type="match status" value="1"/>
</dbReference>
<dbReference type="Proteomes" id="UP001517247">
    <property type="component" value="Unassembled WGS sequence"/>
</dbReference>
<evidence type="ECO:0000313" key="6">
    <source>
        <dbReference type="Proteomes" id="UP001517247"/>
    </source>
</evidence>
<protein>
    <submittedName>
        <fullName evidence="5">MutS-related protein</fullName>
    </submittedName>
</protein>
<dbReference type="SMART" id="SM00534">
    <property type="entry name" value="MUTSac"/>
    <property type="match status" value="1"/>
</dbReference>
<dbReference type="Pfam" id="PF00488">
    <property type="entry name" value="MutS_V"/>
    <property type="match status" value="1"/>
</dbReference>
<sequence length="446" mass="50877">MDFEIDEQSYQDLNIFPGSYTEFCIYHLFNHCQTTYGNQKIQEMMRKPIADISKLRERATAIHFLSKNKTNLATNDAELELILHYLNYGKSHLKDNLIDAFLVYVQNKFNETQDYYVVKMGIKHLLKLLRYCYDLKDFLNQEDTPNVLKRIGIEITDILEKLTISKTTVFTDQPVHFLTLSKLDSKLRQRERRLLLNRLLDHLYEIDALQTIANSCSENKLSIVNYTNDVDGVNVNIQGLFHPAISSAVRNDVEINKDNHLIFLTGSNMAGKSSLLKSLGIAIYLAHIGFPVPAISMRTTVFNGLVSTINLADNVRNGLSHYLSEVQRLRYLLNLLIKKKKIFVLLDELFKGTNAKDASEATALVVDGFTKIVNSVFLISSHITELADIFNNKQVSLMHMEHLIEDGKPVFTYRFKKGITKDGIGMYFINNENIPALLGDAQKASL</sequence>
<dbReference type="EMBL" id="SSHJ02000007">
    <property type="protein sequence ID" value="MFN0256264.1"/>
    <property type="molecule type" value="Genomic_DNA"/>
</dbReference>
<organism evidence="5 6">
    <name type="scientific">Pedobacter ureilyticus</name>
    <dbReference type="NCBI Taxonomy" id="1393051"/>
    <lineage>
        <taxon>Bacteria</taxon>
        <taxon>Pseudomonadati</taxon>
        <taxon>Bacteroidota</taxon>
        <taxon>Sphingobacteriia</taxon>
        <taxon>Sphingobacteriales</taxon>
        <taxon>Sphingobacteriaceae</taxon>
        <taxon>Pedobacter</taxon>
    </lineage>
</organism>
<dbReference type="InterPro" id="IPR027417">
    <property type="entry name" value="P-loop_NTPase"/>
</dbReference>
<dbReference type="RefSeq" id="WP_138723383.1">
    <property type="nucleotide sequence ID" value="NZ_SSHJ02000007.1"/>
</dbReference>
<keyword evidence="2" id="KW-0067">ATP-binding</keyword>
<keyword evidence="3" id="KW-0238">DNA-binding</keyword>
<evidence type="ECO:0000256" key="3">
    <source>
        <dbReference type="ARBA" id="ARBA00023125"/>
    </source>
</evidence>
<evidence type="ECO:0000256" key="1">
    <source>
        <dbReference type="ARBA" id="ARBA00022741"/>
    </source>
</evidence>
<feature type="domain" description="DNA mismatch repair proteins mutS family" evidence="4">
    <location>
        <begin position="259"/>
        <end position="446"/>
    </location>
</feature>
<keyword evidence="1" id="KW-0547">Nucleotide-binding</keyword>
<gene>
    <name evidence="5" type="ORF">E6A44_011815</name>
</gene>
<dbReference type="InterPro" id="IPR007696">
    <property type="entry name" value="DNA_mismatch_repair_MutS_core"/>
</dbReference>
<dbReference type="Gene3D" id="3.40.50.300">
    <property type="entry name" value="P-loop containing nucleotide triphosphate hydrolases"/>
    <property type="match status" value="1"/>
</dbReference>
<name>A0ABW9J847_9SPHI</name>
<evidence type="ECO:0000313" key="5">
    <source>
        <dbReference type="EMBL" id="MFN0256264.1"/>
    </source>
</evidence>
<dbReference type="SUPFAM" id="SSF48334">
    <property type="entry name" value="DNA repair protein MutS, domain III"/>
    <property type="match status" value="1"/>
</dbReference>
<comment type="caution">
    <text evidence="5">The sequence shown here is derived from an EMBL/GenBank/DDBJ whole genome shotgun (WGS) entry which is preliminary data.</text>
</comment>
<dbReference type="InterPro" id="IPR036187">
    <property type="entry name" value="DNA_mismatch_repair_MutS_sf"/>
</dbReference>
<dbReference type="SUPFAM" id="SSF52540">
    <property type="entry name" value="P-loop containing nucleoside triphosphate hydrolases"/>
    <property type="match status" value="1"/>
</dbReference>
<evidence type="ECO:0000256" key="2">
    <source>
        <dbReference type="ARBA" id="ARBA00022840"/>
    </source>
</evidence>
<dbReference type="InterPro" id="IPR045076">
    <property type="entry name" value="MutS"/>
</dbReference>
<dbReference type="InterPro" id="IPR000432">
    <property type="entry name" value="DNA_mismatch_repair_MutS_C"/>
</dbReference>
<dbReference type="Gene3D" id="1.10.1420.10">
    <property type="match status" value="1"/>
</dbReference>
<evidence type="ECO:0000259" key="4">
    <source>
        <dbReference type="SMART" id="SM00534"/>
    </source>
</evidence>
<dbReference type="PANTHER" id="PTHR11361">
    <property type="entry name" value="DNA MISMATCH REPAIR PROTEIN MUTS FAMILY MEMBER"/>
    <property type="match status" value="1"/>
</dbReference>
<proteinExistence type="predicted"/>
<dbReference type="Pfam" id="PF05192">
    <property type="entry name" value="MutS_III"/>
    <property type="match status" value="1"/>
</dbReference>
<keyword evidence="6" id="KW-1185">Reference proteome</keyword>
<reference evidence="5 6" key="1">
    <citation type="submission" date="2024-12" db="EMBL/GenBank/DDBJ databases">
        <authorList>
            <person name="Hu S."/>
        </authorList>
    </citation>
    <scope>NUCLEOTIDE SEQUENCE [LARGE SCALE GENOMIC DNA]</scope>
    <source>
        <strain evidence="5 6">THG-T11</strain>
    </source>
</reference>